<dbReference type="Gene3D" id="3.40.50.20">
    <property type="match status" value="1"/>
</dbReference>
<evidence type="ECO:0000259" key="5">
    <source>
        <dbReference type="PROSITE" id="PS50975"/>
    </source>
</evidence>
<dbReference type="GO" id="GO:0005737">
    <property type="term" value="C:cytoplasm"/>
    <property type="evidence" value="ECO:0007669"/>
    <property type="project" value="TreeGrafter"/>
</dbReference>
<dbReference type="GO" id="GO:0016879">
    <property type="term" value="F:ligase activity, forming carbon-nitrogen bonds"/>
    <property type="evidence" value="ECO:0007669"/>
    <property type="project" value="TreeGrafter"/>
</dbReference>
<dbReference type="InterPro" id="IPR013651">
    <property type="entry name" value="ATP-grasp_RimK-type"/>
</dbReference>
<sequence>MIVEDAVVIFTEKADWHSKGLAAAMAREGLRPTILSMTECGFDVAPGAPGLSFPELDGRLPGAIFVRLIPGGTTEQITARLGFLHAARAAGVRVVNDARAIEVCVDKSMTTFALAHAGLPTPRTAVFERRDMAQAAFDRMAGDAVLKPLFGAQGKGLIRLAPGDALPEPDAVGGVYYLQEFVASRGSRIAGGAHDWRVFVLDGRPIGAMIRRSEGWITNIFQGAAGEPAATDGEAAALAVKAAAAVGADYAGVDLIESEDGRFLILEVNSMPAWKGLWEATGVDVAGALARDMSERLARPDAA</sequence>
<proteinExistence type="predicted"/>
<dbReference type="GO" id="GO:0046872">
    <property type="term" value="F:metal ion binding"/>
    <property type="evidence" value="ECO:0007669"/>
    <property type="project" value="UniProtKB-KW"/>
</dbReference>
<keyword evidence="7" id="KW-1185">Reference proteome</keyword>
<evidence type="ECO:0000256" key="1">
    <source>
        <dbReference type="ARBA" id="ARBA00022723"/>
    </source>
</evidence>
<dbReference type="PROSITE" id="PS50975">
    <property type="entry name" value="ATP_GRASP"/>
    <property type="match status" value="1"/>
</dbReference>
<dbReference type="Gene3D" id="3.30.470.20">
    <property type="entry name" value="ATP-grasp fold, B domain"/>
    <property type="match status" value="1"/>
</dbReference>
<evidence type="ECO:0000256" key="3">
    <source>
        <dbReference type="ARBA" id="ARBA00022840"/>
    </source>
</evidence>
<name>A0A7W6D4X6_9HYPH</name>
<reference evidence="6 7" key="1">
    <citation type="submission" date="2020-08" db="EMBL/GenBank/DDBJ databases">
        <title>Genomic Encyclopedia of Type Strains, Phase IV (KMG-IV): sequencing the most valuable type-strain genomes for metagenomic binning, comparative biology and taxonomic classification.</title>
        <authorList>
            <person name="Goeker M."/>
        </authorList>
    </citation>
    <scope>NUCLEOTIDE SEQUENCE [LARGE SCALE GENOMIC DNA]</scope>
    <source>
        <strain evidence="6 7">DSM 25481</strain>
    </source>
</reference>
<evidence type="ECO:0000313" key="6">
    <source>
        <dbReference type="EMBL" id="MBB3972224.1"/>
    </source>
</evidence>
<keyword evidence="1" id="KW-0479">Metal-binding</keyword>
<dbReference type="NCBIfam" id="TIGR00768">
    <property type="entry name" value="rimK_fam"/>
    <property type="match status" value="1"/>
</dbReference>
<dbReference type="AlphaFoldDB" id="A0A7W6D4X6"/>
<dbReference type="InterPro" id="IPR004666">
    <property type="entry name" value="Rp_bS6_RimK/Lys_biosynth_LsyX"/>
</dbReference>
<keyword evidence="2 4" id="KW-0547">Nucleotide-binding</keyword>
<dbReference type="InterPro" id="IPR011761">
    <property type="entry name" value="ATP-grasp"/>
</dbReference>
<protein>
    <submittedName>
        <fullName evidence="6">RimK family alpha-L-glutamate ligase</fullName>
    </submittedName>
</protein>
<dbReference type="Proteomes" id="UP000528964">
    <property type="component" value="Unassembled WGS sequence"/>
</dbReference>
<gene>
    <name evidence="6" type="ORF">GGR24_000857</name>
</gene>
<evidence type="ECO:0000256" key="4">
    <source>
        <dbReference type="PROSITE-ProRule" id="PRU00409"/>
    </source>
</evidence>
<dbReference type="SUPFAM" id="SSF56059">
    <property type="entry name" value="Glutathione synthetase ATP-binding domain-like"/>
    <property type="match status" value="1"/>
</dbReference>
<dbReference type="PANTHER" id="PTHR21621">
    <property type="entry name" value="RIBOSOMAL PROTEIN S6 MODIFICATION PROTEIN"/>
    <property type="match status" value="1"/>
</dbReference>
<keyword evidence="3 4" id="KW-0067">ATP-binding</keyword>
<keyword evidence="6" id="KW-0436">Ligase</keyword>
<accession>A0A7W6D4X6</accession>
<dbReference type="EMBL" id="JACIDR010000001">
    <property type="protein sequence ID" value="MBB3972224.1"/>
    <property type="molecule type" value="Genomic_DNA"/>
</dbReference>
<organism evidence="6 7">
    <name type="scientific">Hansschlegelia beijingensis</name>
    <dbReference type="NCBI Taxonomy" id="1133344"/>
    <lineage>
        <taxon>Bacteria</taxon>
        <taxon>Pseudomonadati</taxon>
        <taxon>Pseudomonadota</taxon>
        <taxon>Alphaproteobacteria</taxon>
        <taxon>Hyphomicrobiales</taxon>
        <taxon>Methylopilaceae</taxon>
        <taxon>Hansschlegelia</taxon>
    </lineage>
</organism>
<dbReference type="RefSeq" id="WP_183394022.1">
    <property type="nucleotide sequence ID" value="NZ_JACIDR010000001.1"/>
</dbReference>
<dbReference type="GO" id="GO:0005524">
    <property type="term" value="F:ATP binding"/>
    <property type="evidence" value="ECO:0007669"/>
    <property type="project" value="UniProtKB-UniRule"/>
</dbReference>
<feature type="domain" description="ATP-grasp" evidence="5">
    <location>
        <begin position="111"/>
        <end position="294"/>
    </location>
</feature>
<evidence type="ECO:0000256" key="2">
    <source>
        <dbReference type="ARBA" id="ARBA00022741"/>
    </source>
</evidence>
<evidence type="ECO:0000313" key="7">
    <source>
        <dbReference type="Proteomes" id="UP000528964"/>
    </source>
</evidence>
<comment type="caution">
    <text evidence="6">The sequence shown here is derived from an EMBL/GenBank/DDBJ whole genome shotgun (WGS) entry which is preliminary data.</text>
</comment>
<dbReference type="PANTHER" id="PTHR21621:SF0">
    <property type="entry name" value="BETA-CITRYLGLUTAMATE SYNTHASE B-RELATED"/>
    <property type="match status" value="1"/>
</dbReference>
<dbReference type="Pfam" id="PF08443">
    <property type="entry name" value="RimK"/>
    <property type="match status" value="1"/>
</dbReference>